<dbReference type="Gene3D" id="1.10.220.10">
    <property type="entry name" value="Annexin"/>
    <property type="match status" value="1"/>
</dbReference>
<evidence type="ECO:0000313" key="2">
    <source>
        <dbReference type="EMBL" id="WXA02151.1"/>
    </source>
</evidence>
<dbReference type="RefSeq" id="WP_338731767.1">
    <property type="nucleotide sequence ID" value="NZ_CP136924.1"/>
</dbReference>
<dbReference type="GO" id="GO:0005509">
    <property type="term" value="F:calcium ion binding"/>
    <property type="evidence" value="ECO:0007669"/>
    <property type="project" value="InterPro"/>
</dbReference>
<dbReference type="Proteomes" id="UP001368318">
    <property type="component" value="Chromosome"/>
</dbReference>
<name>A0AAU6NWX7_9FLAO</name>
<dbReference type="EMBL" id="CP136925">
    <property type="protein sequence ID" value="WXA12688.1"/>
    <property type="molecule type" value="Genomic_DNA"/>
</dbReference>
<keyword evidence="1" id="KW-0472">Membrane</keyword>
<reference evidence="2 4" key="1">
    <citation type="submission" date="2023-10" db="EMBL/GenBank/DDBJ databases">
        <title>Culture-based analysis of two novel bacteria associated with mangrove crab gills.</title>
        <authorList>
            <person name="Yang X."/>
            <person name="Garuglieri E."/>
            <person name="Van Goethem M.W."/>
            <person name="Fusi M."/>
            <person name="Marasco R."/>
            <person name="Daffonchio D.G."/>
        </authorList>
    </citation>
    <scope>NUCLEOTIDE SEQUENCE [LARGE SCALE GENOMIC DNA]</scope>
    <source>
        <strain evidence="3">UG2-1</strain>
        <strain evidence="2">UG2-2</strain>
        <strain evidence="4">UG2_2</strain>
    </source>
</reference>
<keyword evidence="1" id="KW-1133">Transmembrane helix</keyword>
<gene>
    <name evidence="3" type="ORF">R3L15_11220</name>
    <name evidence="2" type="ORF">R3L16_10370</name>
</gene>
<evidence type="ECO:0000313" key="3">
    <source>
        <dbReference type="EMBL" id="WXA12688.1"/>
    </source>
</evidence>
<protein>
    <submittedName>
        <fullName evidence="2">Uncharacterized protein</fullName>
    </submittedName>
</protein>
<dbReference type="AlphaFoldDB" id="A0AAU6NWX7"/>
<proteinExistence type="predicted"/>
<accession>A0AAU6NWX7</accession>
<evidence type="ECO:0000313" key="4">
    <source>
        <dbReference type="Proteomes" id="UP001368318"/>
    </source>
</evidence>
<sequence length="251" mass="28406">MSKQGLSNPLITAATSAITAKATSKATDKGGEFLSKNAKTIFVTLGAVVLAYFGYKAYKKWRIQKFLDANAHKPDVQAAMIIYKAIHRVNLGFISNWFDIPDGTDVEALNNLAININSLQDVSRAYKIVFGENLHQDIQSDLSSDELLEFYNRLKVNASSQSINAEPVYLIGEDVFARKNTGVITTKAEIINDRWTNTEEFYKKYEYGEKLGKIEAIINDPWQPENTVYIIDVPWSYVEIWVRHDDVENNL</sequence>
<dbReference type="KEGG" id="mcaa:R3L15_11220"/>
<feature type="transmembrane region" description="Helical" evidence="1">
    <location>
        <begin position="38"/>
        <end position="55"/>
    </location>
</feature>
<evidence type="ECO:0000256" key="1">
    <source>
        <dbReference type="SAM" id="Phobius"/>
    </source>
</evidence>
<dbReference type="EMBL" id="CP136924">
    <property type="protein sequence ID" value="WXA02151.1"/>
    <property type="molecule type" value="Genomic_DNA"/>
</dbReference>
<keyword evidence="1" id="KW-0812">Transmembrane</keyword>
<dbReference type="GO" id="GO:0005544">
    <property type="term" value="F:calcium-dependent phospholipid binding"/>
    <property type="evidence" value="ECO:0007669"/>
    <property type="project" value="InterPro"/>
</dbReference>
<keyword evidence="4" id="KW-1185">Reference proteome</keyword>
<dbReference type="InterPro" id="IPR037104">
    <property type="entry name" value="Annexin_sf"/>
</dbReference>
<organism evidence="2 4">
    <name type="scientific">Mangrovimonas cancribranchiae</name>
    <dbReference type="NCBI Taxonomy" id="3080055"/>
    <lineage>
        <taxon>Bacteria</taxon>
        <taxon>Pseudomonadati</taxon>
        <taxon>Bacteroidota</taxon>
        <taxon>Flavobacteriia</taxon>
        <taxon>Flavobacteriales</taxon>
        <taxon>Flavobacteriaceae</taxon>
        <taxon>Mangrovimonas</taxon>
    </lineage>
</organism>